<gene>
    <name evidence="1" type="ORF">QAD02_018067</name>
</gene>
<organism evidence="1 2">
    <name type="scientific">Eretmocerus hayati</name>
    <dbReference type="NCBI Taxonomy" id="131215"/>
    <lineage>
        <taxon>Eukaryota</taxon>
        <taxon>Metazoa</taxon>
        <taxon>Ecdysozoa</taxon>
        <taxon>Arthropoda</taxon>
        <taxon>Hexapoda</taxon>
        <taxon>Insecta</taxon>
        <taxon>Pterygota</taxon>
        <taxon>Neoptera</taxon>
        <taxon>Endopterygota</taxon>
        <taxon>Hymenoptera</taxon>
        <taxon>Apocrita</taxon>
        <taxon>Proctotrupomorpha</taxon>
        <taxon>Chalcidoidea</taxon>
        <taxon>Aphelinidae</taxon>
        <taxon>Aphelininae</taxon>
        <taxon>Eretmocerus</taxon>
    </lineage>
</organism>
<name>A0ACC2PKH3_9HYME</name>
<keyword evidence="2" id="KW-1185">Reference proteome</keyword>
<evidence type="ECO:0000313" key="1">
    <source>
        <dbReference type="EMBL" id="KAJ8682275.1"/>
    </source>
</evidence>
<dbReference type="Proteomes" id="UP001239111">
    <property type="component" value="Chromosome 1"/>
</dbReference>
<proteinExistence type="predicted"/>
<dbReference type="EMBL" id="CM056741">
    <property type="protein sequence ID" value="KAJ8682275.1"/>
    <property type="molecule type" value="Genomic_DNA"/>
</dbReference>
<reference evidence="1" key="1">
    <citation type="submission" date="2023-04" db="EMBL/GenBank/DDBJ databases">
        <title>A chromosome-level genome assembly of the parasitoid wasp Eretmocerus hayati.</title>
        <authorList>
            <person name="Zhong Y."/>
            <person name="Liu S."/>
            <person name="Liu Y."/>
        </authorList>
    </citation>
    <scope>NUCLEOTIDE SEQUENCE</scope>
    <source>
        <strain evidence="1">ZJU_SS_LIU_2023</strain>
    </source>
</reference>
<evidence type="ECO:0000313" key="2">
    <source>
        <dbReference type="Proteomes" id="UP001239111"/>
    </source>
</evidence>
<comment type="caution">
    <text evidence="1">The sequence shown here is derived from an EMBL/GenBank/DDBJ whole genome shotgun (WGS) entry which is preliminary data.</text>
</comment>
<sequence>MAHTDPAFNSELASFKEKEAERVRQWRERKKNMRRLEHTSSASSSYSKEGSLERVKQWRQNRENISQKNSASNSDLATFKERVKQCHQRKTDDDSYESYRKEELERLRKYREKKKELRGENLKQKALDETRSSQTSKRSQQLPSSPQIIPPTRTSINIENTSPSGVISHQSLVEKPPEAKISDGVILVVVKPEILLEATEDREKPEQLEKKPDDSVTSSRSEDVIEDPGVREPLELGSSVLSSETPHDSTASNFDHKQPNTQPMMSSTVASPEMDPLQPESVVIKVEPDIYQEPDLSEGRIQGVEHPENETSQSYCDKCSVAFESKSAYEKHMQNHSKDKPFACKICGTSFKYKWDLENKHMKVHSKVRGFPCQFCKKTYKHLRNLTAHMLTHDKEAPYRCVVCSRRFKTRECLQQHKMKHPDPKFLATAKPKDALDRYELISKAQKFGVQPTAIVCSPDVPNIDHDRGLQEDVESDMIDPPEKESLIPEIITVKAEPMSFQECEEQNEQLQNPSVVSELADDSSATNCTASPAGVPDGERPFPCTICGKAFRYSSNLTTHMRIHKDEKQFQCIVCGNGFNRKDTMLQHMRMHTGEKPFSCKICNNEYTTKWALAQHMKTHADAMPNANIRTFTCDTCGSTFNRKDTLKQHVRSHTGEKPFACKICVNVYRTKWALTLHMRSHEKEEKNFSCEICGEGFSQRSELALHVRFQHVRESRVEVGVSNGDVSNAVHGNTVQNSEDIMMSECPKEDSFRPELIVLKQDPESFQELKQTEEEMDDSTSASHNANSLGQIQPGDPCSPFVCNVCGRDLKYKCLYDRHMISHSSDKPFPCEVCGTKFKSKYDLKKHMKIHESSKPIKCTVCGKQFTYSWNYESHMRTHTGDKPFPCELCGMRFNRKDILEKHVTLHTGEKPYPCKMCDSAFSTNWALVEHTRSHTGEEPYSCEICGKKFKRKGVYDRHVRTQHSKNASDEASEKAKSSQNKDDKNLPESKVVDRSGDEVLKSNEVEAESHTEVAGVDANLDNRSSEDGDAENLRSSKVQTPDPATVSETGNDQKKQQRKDGSQYVCNICNKSYAFKCLLERHLPRHSNEKTVPCEICGTKFKSKYDVQGHMRVHMERKTFSCEICGNRFNRRDSLKVHMKSHTEKKLFTCQVCGQVFGNINNFNNHMQVHSEERPFACDICGNRFIRKDVLDKHLRLHTGEKLFSCTVCDTGFNSRWQLSEHMKIHKVPVLFPCNVCGRNFKRKVVRNRHMRTQHPTTSTDEMATKESPNDAADDDNESSDVDSSKEESDSNELGSVADETSKINHNSQKLDCKTGANPPSPVEILGI</sequence>
<protein>
    <submittedName>
        <fullName evidence="1">Uncharacterized protein</fullName>
    </submittedName>
</protein>
<accession>A0ACC2PKH3</accession>